<keyword evidence="1" id="KW-0472">Membrane</keyword>
<dbReference type="InParanoid" id="A0A163JWQ6"/>
<reference evidence="2" key="1">
    <citation type="submission" date="2016-04" db="EMBL/GenBank/DDBJ databases">
        <authorList>
            <person name="Evans L.H."/>
            <person name="Alamgir A."/>
            <person name="Owens N."/>
            <person name="Weber N.D."/>
            <person name="Virtaneva K."/>
            <person name="Barbian K."/>
            <person name="Babar A."/>
            <person name="Rosenke K."/>
        </authorList>
    </citation>
    <scope>NUCLEOTIDE SEQUENCE [LARGE SCALE GENOMIC DNA]</scope>
    <source>
        <strain evidence="2">CBS 101.48</strain>
    </source>
</reference>
<evidence type="ECO:0000313" key="2">
    <source>
        <dbReference type="EMBL" id="SAM04024.1"/>
    </source>
</evidence>
<keyword evidence="1" id="KW-1133">Transmembrane helix</keyword>
<feature type="transmembrane region" description="Helical" evidence="1">
    <location>
        <begin position="72"/>
        <end position="93"/>
    </location>
</feature>
<keyword evidence="3" id="KW-1185">Reference proteome</keyword>
<protein>
    <submittedName>
        <fullName evidence="2">Uncharacterized protein</fullName>
    </submittedName>
</protein>
<keyword evidence="1" id="KW-0812">Transmembrane</keyword>
<name>A0A163JWQ6_ABSGL</name>
<organism evidence="2">
    <name type="scientific">Absidia glauca</name>
    <name type="common">Pin mould</name>
    <dbReference type="NCBI Taxonomy" id="4829"/>
    <lineage>
        <taxon>Eukaryota</taxon>
        <taxon>Fungi</taxon>
        <taxon>Fungi incertae sedis</taxon>
        <taxon>Mucoromycota</taxon>
        <taxon>Mucoromycotina</taxon>
        <taxon>Mucoromycetes</taxon>
        <taxon>Mucorales</taxon>
        <taxon>Cunninghamellaceae</taxon>
        <taxon>Absidia</taxon>
    </lineage>
</organism>
<evidence type="ECO:0000313" key="3">
    <source>
        <dbReference type="Proteomes" id="UP000078561"/>
    </source>
</evidence>
<sequence>MTALNDDSTGKSPFQHPVHLSLTLLALTSIIITLLIPSPFFFTLFFTLSSLLSLLYNSSTYGFNDRFGNSPLLTILLTFVPSRLTFAFHIIPLSFHPRSSTMTIHTHSTIRRRLEYGSALVMTAAILIHGESLEPIFLMDALISTVDPVDIATLKCILPSTNHSITAITTF</sequence>
<dbReference type="EMBL" id="LT554349">
    <property type="protein sequence ID" value="SAM04024.1"/>
    <property type="molecule type" value="Genomic_DNA"/>
</dbReference>
<feature type="transmembrane region" description="Helical" evidence="1">
    <location>
        <begin position="114"/>
        <end position="130"/>
    </location>
</feature>
<evidence type="ECO:0000256" key="1">
    <source>
        <dbReference type="SAM" id="Phobius"/>
    </source>
</evidence>
<proteinExistence type="predicted"/>
<gene>
    <name evidence="2" type="primary">ABSGL_09884.1 scaffold 11783</name>
</gene>
<accession>A0A163JWQ6</accession>
<dbReference type="Proteomes" id="UP000078561">
    <property type="component" value="Unassembled WGS sequence"/>
</dbReference>
<dbReference type="AlphaFoldDB" id="A0A163JWQ6"/>
<feature type="transmembrane region" description="Helical" evidence="1">
    <location>
        <begin position="20"/>
        <end position="52"/>
    </location>
</feature>